<dbReference type="AlphaFoldDB" id="A0A8S4A628"/>
<evidence type="ECO:0000313" key="3">
    <source>
        <dbReference type="Proteomes" id="UP000678393"/>
    </source>
</evidence>
<sequence length="378" mass="44054">MKKCQVYIAASSPSVLTVSTVHSAAVPRLLGSISDVTDTTPPSSLKILILSYMRSGSTLCGDILQAHPDVFYVYEPLLYLWDYYVPHKHLQGASVRQRTKHFWRQSKPYLPEPLDFLDYMFGCNMTTYNVEFLTNVWHSWDFSAVDCFNRWEHGNVLVNLTQDCVDRLHQRCLNKTIVQKVVRLSMAEADVYLQRDPDVRIIHLIRDPRGILLSRMRFNQKTSGEMHKNYTNICRRMWEDIRVSREIAEKHWGRILTIRYEDLAQHPFSLTTILYRFVGLDVLPGVKSYVRSITSSERFRSNGKVMAKKTARKYPFKTAYRWRHELPFPLAREVDQTCRKVLNAMGYISYPTEQQLRNVNIPAKLNSYGKGLMTAQMV</sequence>
<dbReference type="SUPFAM" id="SSF52540">
    <property type="entry name" value="P-loop containing nucleoside triphosphate hydrolases"/>
    <property type="match status" value="1"/>
</dbReference>
<accession>A0A8S4A628</accession>
<dbReference type="InterPro" id="IPR000863">
    <property type="entry name" value="Sulfotransferase_dom"/>
</dbReference>
<dbReference type="Pfam" id="PF00685">
    <property type="entry name" value="Sulfotransfer_1"/>
    <property type="match status" value="1"/>
</dbReference>
<dbReference type="EMBL" id="CAJHNH020008454">
    <property type="protein sequence ID" value="CAG5135742.1"/>
    <property type="molecule type" value="Genomic_DNA"/>
</dbReference>
<name>A0A8S4A628_9EUPU</name>
<comment type="caution">
    <text evidence="2">The sequence shown here is derived from an EMBL/GenBank/DDBJ whole genome shotgun (WGS) entry which is preliminary data.</text>
</comment>
<keyword evidence="3" id="KW-1185">Reference proteome</keyword>
<dbReference type="GO" id="GO:0006044">
    <property type="term" value="P:N-acetylglucosamine metabolic process"/>
    <property type="evidence" value="ECO:0007669"/>
    <property type="project" value="TreeGrafter"/>
</dbReference>
<dbReference type="Gene3D" id="3.40.50.300">
    <property type="entry name" value="P-loop containing nucleotide triphosphate hydrolases"/>
    <property type="match status" value="1"/>
</dbReference>
<dbReference type="InterPro" id="IPR027417">
    <property type="entry name" value="P-loop_NTPase"/>
</dbReference>
<gene>
    <name evidence="2" type="ORF">CUNI_LOCUS21300</name>
</gene>
<dbReference type="OrthoDB" id="6138663at2759"/>
<protein>
    <recommendedName>
        <fullName evidence="1">Sulfotransferase domain-containing protein</fullName>
    </recommendedName>
</protein>
<dbReference type="PANTHER" id="PTHR10704:SF71">
    <property type="entry name" value="CARBOHYDRATE SULFOTRANSFERASE 1-LIKE"/>
    <property type="match status" value="1"/>
</dbReference>
<dbReference type="InterPro" id="IPR051135">
    <property type="entry name" value="Gal/GlcNAc/GalNAc_ST"/>
</dbReference>
<evidence type="ECO:0000259" key="1">
    <source>
        <dbReference type="Pfam" id="PF00685"/>
    </source>
</evidence>
<feature type="domain" description="Sulfotransferase" evidence="1">
    <location>
        <begin position="46"/>
        <end position="345"/>
    </location>
</feature>
<dbReference type="GO" id="GO:0001517">
    <property type="term" value="F:N-acetylglucosamine 6-O-sulfotransferase activity"/>
    <property type="evidence" value="ECO:0007669"/>
    <property type="project" value="TreeGrafter"/>
</dbReference>
<reference evidence="2" key="1">
    <citation type="submission" date="2021-04" db="EMBL/GenBank/DDBJ databases">
        <authorList>
            <consortium name="Molecular Ecology Group"/>
        </authorList>
    </citation>
    <scope>NUCLEOTIDE SEQUENCE</scope>
</reference>
<dbReference type="GO" id="GO:0006790">
    <property type="term" value="P:sulfur compound metabolic process"/>
    <property type="evidence" value="ECO:0007669"/>
    <property type="project" value="TreeGrafter"/>
</dbReference>
<dbReference type="PANTHER" id="PTHR10704">
    <property type="entry name" value="CARBOHYDRATE SULFOTRANSFERASE"/>
    <property type="match status" value="1"/>
</dbReference>
<evidence type="ECO:0000313" key="2">
    <source>
        <dbReference type="EMBL" id="CAG5135742.1"/>
    </source>
</evidence>
<organism evidence="2 3">
    <name type="scientific">Candidula unifasciata</name>
    <dbReference type="NCBI Taxonomy" id="100452"/>
    <lineage>
        <taxon>Eukaryota</taxon>
        <taxon>Metazoa</taxon>
        <taxon>Spiralia</taxon>
        <taxon>Lophotrochozoa</taxon>
        <taxon>Mollusca</taxon>
        <taxon>Gastropoda</taxon>
        <taxon>Heterobranchia</taxon>
        <taxon>Euthyneura</taxon>
        <taxon>Panpulmonata</taxon>
        <taxon>Eupulmonata</taxon>
        <taxon>Stylommatophora</taxon>
        <taxon>Helicina</taxon>
        <taxon>Helicoidea</taxon>
        <taxon>Geomitridae</taxon>
        <taxon>Candidula</taxon>
    </lineage>
</organism>
<proteinExistence type="predicted"/>
<dbReference type="Proteomes" id="UP000678393">
    <property type="component" value="Unassembled WGS sequence"/>
</dbReference>